<reference evidence="1 3" key="1">
    <citation type="submission" date="2021-06" db="EMBL/GenBank/DDBJ databases">
        <title>Staphylococcus lentus K169 genome sequencing.</title>
        <authorList>
            <person name="Sundareshan S."/>
            <person name="Akhila D.S."/>
            <person name="Prachi D."/>
            <person name="Sivakumar R."/>
            <person name="Rajendhran J."/>
            <person name="Isloor S."/>
            <person name="Hegde N.R."/>
        </authorList>
    </citation>
    <scope>NUCLEOTIDE SEQUENCE [LARGE SCALE GENOMIC DNA]</scope>
    <source>
        <strain evidence="1 3">K169</strain>
    </source>
</reference>
<evidence type="ECO:0000313" key="2">
    <source>
        <dbReference type="EMBL" id="WHI60034.1"/>
    </source>
</evidence>
<name>A0AAX3W475_MAMLE</name>
<keyword evidence="3" id="KW-1185">Reference proteome</keyword>
<evidence type="ECO:0000313" key="4">
    <source>
        <dbReference type="Proteomes" id="UP001223261"/>
    </source>
</evidence>
<organism evidence="2 4">
    <name type="scientific">Mammaliicoccus lentus</name>
    <name type="common">Staphylococcus lentus</name>
    <dbReference type="NCBI Taxonomy" id="42858"/>
    <lineage>
        <taxon>Bacteria</taxon>
        <taxon>Bacillati</taxon>
        <taxon>Bacillota</taxon>
        <taxon>Bacilli</taxon>
        <taxon>Bacillales</taxon>
        <taxon>Staphylococcaceae</taxon>
        <taxon>Mammaliicoccus</taxon>
    </lineage>
</organism>
<evidence type="ECO:0000313" key="1">
    <source>
        <dbReference type="EMBL" id="MBU6113662.1"/>
    </source>
</evidence>
<dbReference type="AlphaFoldDB" id="A0AAX3W475"/>
<accession>A0AAX3W475</accession>
<dbReference type="EMBL" id="JAHLZN010000009">
    <property type="protein sequence ID" value="MBU6113662.1"/>
    <property type="molecule type" value="Genomic_DNA"/>
</dbReference>
<proteinExistence type="predicted"/>
<dbReference type="EMBL" id="CP118848">
    <property type="protein sequence ID" value="WHI60034.1"/>
    <property type="molecule type" value="Genomic_DNA"/>
</dbReference>
<evidence type="ECO:0000313" key="3">
    <source>
        <dbReference type="Proteomes" id="UP000770161"/>
    </source>
</evidence>
<reference evidence="2" key="2">
    <citation type="journal article" date="2023" name="Antibiotics">
        <title>Prevalence and Molecular Characterization of Methicillin-Resistant Staphylococci (MRS) and Mammaliicocci (MRM) in Dromedary Camels from Algeria: First Detection of SCCmec-mecC Hybrid in Methicillin-Resistant Mammaliicoccus lentus.</title>
        <authorList>
            <person name="Belhout C."/>
            <person name="Boyen F."/>
            <person name="Vereecke N."/>
            <person name="Theuns S."/>
            <person name="Taibi N."/>
            <person name="Stegger M."/>
            <person name="de la Fe-Rodriguez P.Y."/>
            <person name="Bouayad L."/>
            <person name="Elgroud R."/>
            <person name="Butaye P."/>
        </authorList>
    </citation>
    <scope>NUCLEOTIDE SEQUENCE</scope>
    <source>
        <strain evidence="2">7048</strain>
    </source>
</reference>
<dbReference type="Proteomes" id="UP000770161">
    <property type="component" value="Unassembled WGS sequence"/>
</dbReference>
<sequence length="270" mass="31511">METLYFENIKYNDLIINNNQTVKILKDNIDFYIHLNLKENNEQLIIFSNGAIDPNKSKPPVFMRHSWHEDFNASCIFIDDRTVHNNNLRIGWGVGSEDRHYLMDYSDIAQMIANMLSIQPENTYYYGSSAGGFMSMYLATLHKGTKAIVNNPQCYVDKYDQTNVNKLYTSIFPDYSTEEIKKKYAIRLSITSLFRQKNYVPEIYYVQNRLCSSDMKNQFNPFCNMLDRYDIDSTNIKFILYNNLKSGHAPLQRAGTITLVNRIIEGNQMT</sequence>
<gene>
    <name evidence="1" type="ORF">KQ656_06810</name>
    <name evidence="2" type="ORF">PYH69_15365</name>
</gene>
<protein>
    <submittedName>
        <fullName evidence="2">Glycosyl transferase</fullName>
    </submittedName>
</protein>
<dbReference type="Proteomes" id="UP001223261">
    <property type="component" value="Chromosome"/>
</dbReference>
<dbReference type="GO" id="GO:0016740">
    <property type="term" value="F:transferase activity"/>
    <property type="evidence" value="ECO:0007669"/>
    <property type="project" value="UniProtKB-KW"/>
</dbReference>
<dbReference type="RefSeq" id="WP_216683548.1">
    <property type="nucleotide sequence ID" value="NZ_CP118848.1"/>
</dbReference>
<keyword evidence="2" id="KW-0808">Transferase</keyword>